<evidence type="ECO:0000313" key="3">
    <source>
        <dbReference type="Proteomes" id="UP000730739"/>
    </source>
</evidence>
<dbReference type="EMBL" id="JAGILA010000002">
    <property type="protein sequence ID" value="MBP2235976.1"/>
    <property type="molecule type" value="Genomic_DNA"/>
</dbReference>
<dbReference type="RefSeq" id="WP_209602128.1">
    <property type="nucleotide sequence ID" value="NZ_JAGILA010000002.1"/>
</dbReference>
<gene>
    <name evidence="2" type="ORF">J2Z31_002468</name>
</gene>
<organism evidence="2 3">
    <name type="scientific">Sinorhizobium kostiense</name>
    <dbReference type="NCBI Taxonomy" id="76747"/>
    <lineage>
        <taxon>Bacteria</taxon>
        <taxon>Pseudomonadati</taxon>
        <taxon>Pseudomonadota</taxon>
        <taxon>Alphaproteobacteria</taxon>
        <taxon>Hyphomicrobiales</taxon>
        <taxon>Rhizobiaceae</taxon>
        <taxon>Sinorhizobium/Ensifer group</taxon>
        <taxon>Sinorhizobium</taxon>
    </lineage>
</organism>
<keyword evidence="1" id="KW-0732">Signal</keyword>
<evidence type="ECO:0000256" key="1">
    <source>
        <dbReference type="SAM" id="SignalP"/>
    </source>
</evidence>
<reference evidence="2 3" key="1">
    <citation type="submission" date="2021-03" db="EMBL/GenBank/DDBJ databases">
        <title>Genomic Encyclopedia of Type Strains, Phase IV (KMG-IV): sequencing the most valuable type-strain genomes for metagenomic binning, comparative biology and taxonomic classification.</title>
        <authorList>
            <person name="Goeker M."/>
        </authorList>
    </citation>
    <scope>NUCLEOTIDE SEQUENCE [LARGE SCALE GENOMIC DNA]</scope>
    <source>
        <strain evidence="2 3">DSM 13372</strain>
    </source>
</reference>
<accession>A0ABS4R0Q7</accession>
<keyword evidence="3" id="KW-1185">Reference proteome</keyword>
<comment type="caution">
    <text evidence="2">The sequence shown here is derived from an EMBL/GenBank/DDBJ whole genome shotgun (WGS) entry which is preliminary data.</text>
</comment>
<name>A0ABS4R0Q7_9HYPH</name>
<sequence length="143" mass="16971">MTGFRNFVLSCALAAASMIPPVAPVQAMPRPALDIEIKGPGDIQSANHRGWRRGYYNGWGHGYYPRYGHRYRRSGISIYFGPSLGYFPRRHFYGNRYYYGPRHYGPGYYPYRHYGGYYPYRSDYYGHRYYRPGHFGFYIQRGW</sequence>
<proteinExistence type="predicted"/>
<evidence type="ECO:0000313" key="2">
    <source>
        <dbReference type="EMBL" id="MBP2235976.1"/>
    </source>
</evidence>
<protein>
    <recommendedName>
        <fullName evidence="4">BA14K family protein</fullName>
    </recommendedName>
</protein>
<feature type="signal peptide" evidence="1">
    <location>
        <begin position="1"/>
        <end position="27"/>
    </location>
</feature>
<dbReference type="Proteomes" id="UP000730739">
    <property type="component" value="Unassembled WGS sequence"/>
</dbReference>
<evidence type="ECO:0008006" key="4">
    <source>
        <dbReference type="Google" id="ProtNLM"/>
    </source>
</evidence>
<feature type="chain" id="PRO_5046464633" description="BA14K family protein" evidence="1">
    <location>
        <begin position="28"/>
        <end position="143"/>
    </location>
</feature>